<evidence type="ECO:0000313" key="6">
    <source>
        <dbReference type="EMBL" id="MFC5731021.1"/>
    </source>
</evidence>
<keyword evidence="7" id="KW-1185">Reference proteome</keyword>
<dbReference type="RefSeq" id="WP_378527650.1">
    <property type="nucleotide sequence ID" value="NZ_JBHSNS010000012.1"/>
</dbReference>
<keyword evidence="5" id="KW-0472">Membrane</keyword>
<dbReference type="InterPro" id="IPR002692">
    <property type="entry name" value="S45"/>
</dbReference>
<keyword evidence="5" id="KW-1133">Transmembrane helix</keyword>
<keyword evidence="5" id="KW-0812">Transmembrane</keyword>
<evidence type="ECO:0000256" key="1">
    <source>
        <dbReference type="ARBA" id="ARBA00006586"/>
    </source>
</evidence>
<dbReference type="InterPro" id="IPR023343">
    <property type="entry name" value="Penicillin_amidase_dom1"/>
</dbReference>
<dbReference type="PANTHER" id="PTHR34218">
    <property type="entry name" value="PEPTIDASE S45 PENICILLIN AMIDASE"/>
    <property type="match status" value="1"/>
</dbReference>
<dbReference type="PIRSF" id="PIRSF001227">
    <property type="entry name" value="Pen_acylase"/>
    <property type="match status" value="1"/>
</dbReference>
<dbReference type="Gene3D" id="1.10.439.10">
    <property type="entry name" value="Penicillin Amidohydrolase, domain 1"/>
    <property type="match status" value="1"/>
</dbReference>
<dbReference type="Gene3D" id="3.60.20.10">
    <property type="entry name" value="Glutamine Phosphoribosylpyrophosphate, subunit 1, domain 1"/>
    <property type="match status" value="1"/>
</dbReference>
<evidence type="ECO:0000313" key="7">
    <source>
        <dbReference type="Proteomes" id="UP001596072"/>
    </source>
</evidence>
<evidence type="ECO:0000256" key="5">
    <source>
        <dbReference type="SAM" id="Phobius"/>
    </source>
</evidence>
<reference evidence="7" key="1">
    <citation type="journal article" date="2019" name="Int. J. Syst. Evol. Microbiol.">
        <title>The Global Catalogue of Microorganisms (GCM) 10K type strain sequencing project: providing services to taxonomists for standard genome sequencing and annotation.</title>
        <authorList>
            <consortium name="The Broad Institute Genomics Platform"/>
            <consortium name="The Broad Institute Genome Sequencing Center for Infectious Disease"/>
            <person name="Wu L."/>
            <person name="Ma J."/>
        </authorList>
    </citation>
    <scope>NUCLEOTIDE SEQUENCE [LARGE SCALE GENOMIC DNA]</scope>
    <source>
        <strain evidence="7">YIM 94188</strain>
    </source>
</reference>
<protein>
    <submittedName>
        <fullName evidence="6">Penicillin acylase family protein</fullName>
    </submittedName>
</protein>
<comment type="similarity">
    <text evidence="1">Belongs to the peptidase S45 family.</text>
</comment>
<comment type="caution">
    <text evidence="6">The sequence shown here is derived from an EMBL/GenBank/DDBJ whole genome shotgun (WGS) entry which is preliminary data.</text>
</comment>
<dbReference type="EMBL" id="JBHSNS010000012">
    <property type="protein sequence ID" value="MFC5731021.1"/>
    <property type="molecule type" value="Genomic_DNA"/>
</dbReference>
<gene>
    <name evidence="6" type="ORF">ACFPQB_19045</name>
</gene>
<dbReference type="Gene3D" id="1.10.1400.10">
    <property type="match status" value="1"/>
</dbReference>
<dbReference type="CDD" id="cd03747">
    <property type="entry name" value="Ntn_PGA_like"/>
    <property type="match status" value="1"/>
</dbReference>
<feature type="region of interest" description="Disordered" evidence="4">
    <location>
        <begin position="1"/>
        <end position="23"/>
    </location>
</feature>
<dbReference type="PANTHER" id="PTHR34218:SF4">
    <property type="entry name" value="ACYL-HOMOSERINE LACTONE ACYLASE QUIP"/>
    <property type="match status" value="1"/>
</dbReference>
<dbReference type="InterPro" id="IPR043147">
    <property type="entry name" value="Penicillin_amidase_A-knob"/>
</dbReference>
<dbReference type="Proteomes" id="UP001596072">
    <property type="component" value="Unassembled WGS sequence"/>
</dbReference>
<dbReference type="Gene3D" id="2.30.120.10">
    <property type="match status" value="1"/>
</dbReference>
<dbReference type="SUPFAM" id="SSF56235">
    <property type="entry name" value="N-terminal nucleophile aminohydrolases (Ntn hydrolases)"/>
    <property type="match status" value="1"/>
</dbReference>
<keyword evidence="3" id="KW-0865">Zymogen</keyword>
<keyword evidence="2" id="KW-0378">Hydrolase</keyword>
<sequence length="899" mass="97528">MTPTMAEGITGAGVGTEGSGHRTGRFRSWPGPFRWMTYLAVATALALVAGLATAVVVVRRPWPQTGGEVVIAGLHGEVKVIRDDHGIPQVYADSLHDLMLAQGFVHAQERFFEMDLRRHATAGRLSELFGEAGLESDLVVRTLGWRRVAEKELTLLRPDTRDALDAYAEGVNAYLEGRSLSEVSLEYALLDLGGLDYQPADWTAVDSVAWLKAMAWDLRGNLEDELGRALATEAVGPKRSEELYPPYPFDEHPPIVDQGALVDDVFEQDATATGTRLPQRPPPGGPDVTAALAGVRKVLAAVPPMLGSGDGIGSNAWVVDGEHTSTGAPILANDPHLGTSLPGVWMQVGLHCREITADCPIDVAGFSFSGVPGVVIGHNRDIAWGFTNLGADVTDLYVERVTERTWQYGGAERPLGRRDEVIEVRDGDPVELTVRSTAHGPLLSDLVNLDDELDTVELTEDGLAEQVDGVSGADVLPGRQAEQDGTWDHEVALAWTALEPRPTADALLALNAATDWRSFRTALSDFAVPGQNVVYADREGRIGYQATGLVPIRKSGNDGLTPAAGWRPETGWTGKYVPYEALPNLRDPESGVIATANQAVIDPARYAPYLTADWDRGYRSSRIGRLLAADDQLSVARMGSIQLDDWSSIGETLTPYLLDVKLPQGYESDGQRLLRSWNFRQGPESAAAAYFNVVWREVLARTFGDELTGPLAPDGSDRWFAVVSRILPTARDPWWDDVETEAEVETRDDILRAAMEAARDELTSRQSPDPDEWSWGALHRLELRSSTLGESGIGIVERMFNRGGWKIGGGGSLVNATAWEATEGYDVTAAPSMRMVVPLDDLDAARWINLTGVSGHAFHENYTDQTDLWARGETLPWVFSAGAVEEAGEDVLTLVPPGG</sequence>
<dbReference type="InterPro" id="IPR043146">
    <property type="entry name" value="Penicillin_amidase_N_B-knob"/>
</dbReference>
<dbReference type="InterPro" id="IPR029055">
    <property type="entry name" value="Ntn_hydrolases_N"/>
</dbReference>
<evidence type="ECO:0000256" key="4">
    <source>
        <dbReference type="SAM" id="MobiDB-lite"/>
    </source>
</evidence>
<feature type="transmembrane region" description="Helical" evidence="5">
    <location>
        <begin position="35"/>
        <end position="58"/>
    </location>
</feature>
<name>A0ABW0ZJG7_9ACTN</name>
<evidence type="ECO:0000256" key="2">
    <source>
        <dbReference type="ARBA" id="ARBA00022801"/>
    </source>
</evidence>
<organism evidence="6 7">
    <name type="scientific">Nocardioides vastitatis</name>
    <dbReference type="NCBI Taxonomy" id="2568655"/>
    <lineage>
        <taxon>Bacteria</taxon>
        <taxon>Bacillati</taxon>
        <taxon>Actinomycetota</taxon>
        <taxon>Actinomycetes</taxon>
        <taxon>Propionibacteriales</taxon>
        <taxon>Nocardioidaceae</taxon>
        <taxon>Nocardioides</taxon>
    </lineage>
</organism>
<evidence type="ECO:0000256" key="3">
    <source>
        <dbReference type="ARBA" id="ARBA00023145"/>
    </source>
</evidence>
<dbReference type="Pfam" id="PF01804">
    <property type="entry name" value="Penicil_amidase"/>
    <property type="match status" value="1"/>
</dbReference>
<proteinExistence type="inferred from homology"/>
<dbReference type="InterPro" id="IPR014395">
    <property type="entry name" value="Pen/GL7ACA/AHL_acylase"/>
</dbReference>
<accession>A0ABW0ZJG7</accession>